<name>A0A5P1F2N7_ASPOF</name>
<organism evidence="6 7">
    <name type="scientific">Asparagus officinalis</name>
    <name type="common">Garden asparagus</name>
    <dbReference type="NCBI Taxonomy" id="4686"/>
    <lineage>
        <taxon>Eukaryota</taxon>
        <taxon>Viridiplantae</taxon>
        <taxon>Streptophyta</taxon>
        <taxon>Embryophyta</taxon>
        <taxon>Tracheophyta</taxon>
        <taxon>Spermatophyta</taxon>
        <taxon>Magnoliopsida</taxon>
        <taxon>Liliopsida</taxon>
        <taxon>Asparagales</taxon>
        <taxon>Asparagaceae</taxon>
        <taxon>Asparagoideae</taxon>
        <taxon>Asparagus</taxon>
    </lineage>
</organism>
<evidence type="ECO:0000256" key="2">
    <source>
        <dbReference type="ARBA" id="ARBA00022801"/>
    </source>
</evidence>
<dbReference type="GO" id="GO:0045490">
    <property type="term" value="P:pectin catabolic process"/>
    <property type="evidence" value="ECO:0007669"/>
    <property type="project" value="UniProtKB-UniPathway"/>
</dbReference>
<keyword evidence="7" id="KW-1185">Reference proteome</keyword>
<feature type="region of interest" description="Disordered" evidence="4">
    <location>
        <begin position="1"/>
        <end position="51"/>
    </location>
</feature>
<dbReference type="Gene3D" id="2.160.20.10">
    <property type="entry name" value="Single-stranded right-handed beta-helix, Pectin lyase-like"/>
    <property type="match status" value="1"/>
</dbReference>
<protein>
    <recommendedName>
        <fullName evidence="5">Pectinesterase catalytic domain-containing protein</fullName>
    </recommendedName>
</protein>
<sequence length="246" mass="27777">MRGLCDDGELEMMNSRARDDEHRQRRQLRSDGEADGEGEAERGSRGCRGRGRGATARLTIWRELRPAGDYRAVESEAGRSWQESELGEMRKMRSISCLTMLPLISAISDRDFIAQDICFKNTAGASKGQVVALRVDVGFVAFYRCAIDGYQDTLYARYGQQFYQECNISGTISFIFGDASAVFQNFMIYAKLLMQKQCNIFTAQGRESESEATCFSMQNCSILPWHELAASNGLVKTYLGRPWRNF</sequence>
<dbReference type="SUPFAM" id="SSF51126">
    <property type="entry name" value="Pectin lyase-like"/>
    <property type="match status" value="1"/>
</dbReference>
<keyword evidence="3" id="KW-0063">Aspartyl esterase</keyword>
<evidence type="ECO:0000256" key="3">
    <source>
        <dbReference type="ARBA" id="ARBA00023085"/>
    </source>
</evidence>
<dbReference type="GO" id="GO:0030599">
    <property type="term" value="F:pectinesterase activity"/>
    <property type="evidence" value="ECO:0007669"/>
    <property type="project" value="InterPro"/>
</dbReference>
<feature type="compositionally biased region" description="Basic and acidic residues" evidence="4">
    <location>
        <begin position="16"/>
        <end position="32"/>
    </location>
</feature>
<evidence type="ECO:0000313" key="7">
    <source>
        <dbReference type="Proteomes" id="UP000243459"/>
    </source>
</evidence>
<dbReference type="UniPathway" id="UPA00545">
    <property type="reaction ID" value="UER00823"/>
</dbReference>
<feature type="compositionally biased region" description="Acidic residues" evidence="4">
    <location>
        <begin position="1"/>
        <end position="10"/>
    </location>
</feature>
<dbReference type="Proteomes" id="UP000243459">
    <property type="component" value="Chromosome 4"/>
</dbReference>
<accession>A0A5P1F2N7</accession>
<reference evidence="7" key="1">
    <citation type="journal article" date="2017" name="Nat. Commun.">
        <title>The asparagus genome sheds light on the origin and evolution of a young Y chromosome.</title>
        <authorList>
            <person name="Harkess A."/>
            <person name="Zhou J."/>
            <person name="Xu C."/>
            <person name="Bowers J.E."/>
            <person name="Van der Hulst R."/>
            <person name="Ayyampalayam S."/>
            <person name="Mercati F."/>
            <person name="Riccardi P."/>
            <person name="McKain M.R."/>
            <person name="Kakrana A."/>
            <person name="Tang H."/>
            <person name="Ray J."/>
            <person name="Groenendijk J."/>
            <person name="Arikit S."/>
            <person name="Mathioni S.M."/>
            <person name="Nakano M."/>
            <person name="Shan H."/>
            <person name="Telgmann-Rauber A."/>
            <person name="Kanno A."/>
            <person name="Yue Z."/>
            <person name="Chen H."/>
            <person name="Li W."/>
            <person name="Chen Y."/>
            <person name="Xu X."/>
            <person name="Zhang Y."/>
            <person name="Luo S."/>
            <person name="Chen H."/>
            <person name="Gao J."/>
            <person name="Mao Z."/>
            <person name="Pires J.C."/>
            <person name="Luo M."/>
            <person name="Kudrna D."/>
            <person name="Wing R.A."/>
            <person name="Meyers B.C."/>
            <person name="Yi K."/>
            <person name="Kong H."/>
            <person name="Lavrijsen P."/>
            <person name="Sunseri F."/>
            <person name="Falavigna A."/>
            <person name="Ye Y."/>
            <person name="Leebens-Mack J.H."/>
            <person name="Chen G."/>
        </authorList>
    </citation>
    <scope>NUCLEOTIDE SEQUENCE [LARGE SCALE GENOMIC DNA]</scope>
    <source>
        <strain evidence="7">cv. DH0086</strain>
    </source>
</reference>
<dbReference type="AlphaFoldDB" id="A0A5P1F2N7"/>
<evidence type="ECO:0000259" key="5">
    <source>
        <dbReference type="Pfam" id="PF01095"/>
    </source>
</evidence>
<dbReference type="Pfam" id="PF01095">
    <property type="entry name" value="Pectinesterase"/>
    <property type="match status" value="1"/>
</dbReference>
<dbReference type="Gramene" id="ONK70971">
    <property type="protein sequence ID" value="ONK70971"/>
    <property type="gene ID" value="A4U43_C04F3390"/>
</dbReference>
<dbReference type="EMBL" id="CM007384">
    <property type="protein sequence ID" value="ONK70971.1"/>
    <property type="molecule type" value="Genomic_DNA"/>
</dbReference>
<evidence type="ECO:0000256" key="1">
    <source>
        <dbReference type="ARBA" id="ARBA00005184"/>
    </source>
</evidence>
<dbReference type="PANTHER" id="PTHR31707">
    <property type="entry name" value="PECTINESTERASE"/>
    <property type="match status" value="1"/>
</dbReference>
<keyword evidence="2" id="KW-0378">Hydrolase</keyword>
<dbReference type="InterPro" id="IPR011050">
    <property type="entry name" value="Pectin_lyase_fold/virulence"/>
</dbReference>
<feature type="domain" description="Pectinesterase catalytic" evidence="5">
    <location>
        <begin position="106"/>
        <end position="246"/>
    </location>
</feature>
<comment type="pathway">
    <text evidence="1">Glycan metabolism; pectin degradation; 2-dehydro-3-deoxy-D-gluconate from pectin: step 1/5.</text>
</comment>
<evidence type="ECO:0000256" key="4">
    <source>
        <dbReference type="SAM" id="MobiDB-lite"/>
    </source>
</evidence>
<proteinExistence type="predicted"/>
<evidence type="ECO:0000313" key="6">
    <source>
        <dbReference type="EMBL" id="ONK70971.1"/>
    </source>
</evidence>
<dbReference type="InterPro" id="IPR012334">
    <property type="entry name" value="Pectin_lyas_fold"/>
</dbReference>
<dbReference type="GO" id="GO:0042545">
    <property type="term" value="P:cell wall modification"/>
    <property type="evidence" value="ECO:0007669"/>
    <property type="project" value="InterPro"/>
</dbReference>
<dbReference type="InterPro" id="IPR000070">
    <property type="entry name" value="Pectinesterase_cat"/>
</dbReference>
<gene>
    <name evidence="6" type="ORF">A4U43_C04F3390</name>
</gene>